<dbReference type="PANTHER" id="PTHR44688">
    <property type="entry name" value="DNA-BINDING TRANSCRIPTIONAL ACTIVATOR DEVR_DOSR"/>
    <property type="match status" value="1"/>
</dbReference>
<name>A0A521BFJ9_9BACL</name>
<dbReference type="Pfam" id="PF25873">
    <property type="entry name" value="WHD_MalT"/>
    <property type="match status" value="1"/>
</dbReference>
<evidence type="ECO:0000256" key="3">
    <source>
        <dbReference type="ARBA" id="ARBA00023163"/>
    </source>
</evidence>
<dbReference type="InterPro" id="IPR059106">
    <property type="entry name" value="WHD_MalT"/>
</dbReference>
<accession>A0A521BFJ9</accession>
<evidence type="ECO:0000256" key="2">
    <source>
        <dbReference type="ARBA" id="ARBA00023125"/>
    </source>
</evidence>
<dbReference type="PANTHER" id="PTHR44688:SF16">
    <property type="entry name" value="DNA-BINDING TRANSCRIPTIONAL ACTIVATOR DEVR_DOSR"/>
    <property type="match status" value="1"/>
</dbReference>
<keyword evidence="2" id="KW-0238">DNA-binding</keyword>
<dbReference type="InterPro" id="IPR041617">
    <property type="entry name" value="TPR_MalT"/>
</dbReference>
<dbReference type="RefSeq" id="WP_142504370.1">
    <property type="nucleotide sequence ID" value="NZ_FXTI01000002.1"/>
</dbReference>
<feature type="repeat" description="TPR" evidence="4">
    <location>
        <begin position="505"/>
        <end position="538"/>
    </location>
</feature>
<dbReference type="Gene3D" id="1.25.40.10">
    <property type="entry name" value="Tetratricopeptide repeat domain"/>
    <property type="match status" value="1"/>
</dbReference>
<dbReference type="Proteomes" id="UP000315636">
    <property type="component" value="Unassembled WGS sequence"/>
</dbReference>
<dbReference type="PROSITE" id="PS00622">
    <property type="entry name" value="HTH_LUXR_1"/>
    <property type="match status" value="1"/>
</dbReference>
<dbReference type="OrthoDB" id="1137593at2"/>
<dbReference type="Pfam" id="PF00196">
    <property type="entry name" value="GerE"/>
    <property type="match status" value="1"/>
</dbReference>
<feature type="domain" description="HTH luxR-type" evidence="5">
    <location>
        <begin position="819"/>
        <end position="884"/>
    </location>
</feature>
<dbReference type="InterPro" id="IPR016032">
    <property type="entry name" value="Sig_transdc_resp-reg_C-effctor"/>
</dbReference>
<dbReference type="EMBL" id="FXTI01000002">
    <property type="protein sequence ID" value="SMO45731.1"/>
    <property type="molecule type" value="Genomic_DNA"/>
</dbReference>
<proteinExistence type="predicted"/>
<keyword evidence="1" id="KW-0805">Transcription regulation</keyword>
<dbReference type="PROSITE" id="PS50043">
    <property type="entry name" value="HTH_LUXR_2"/>
    <property type="match status" value="1"/>
</dbReference>
<dbReference type="InterPro" id="IPR027417">
    <property type="entry name" value="P-loop_NTPase"/>
</dbReference>
<evidence type="ECO:0000256" key="1">
    <source>
        <dbReference type="ARBA" id="ARBA00023015"/>
    </source>
</evidence>
<dbReference type="GO" id="GO:0006355">
    <property type="term" value="P:regulation of DNA-templated transcription"/>
    <property type="evidence" value="ECO:0007669"/>
    <property type="project" value="InterPro"/>
</dbReference>
<keyword evidence="3" id="KW-0804">Transcription</keyword>
<dbReference type="Pfam" id="PF17874">
    <property type="entry name" value="TPR_MalT"/>
    <property type="match status" value="1"/>
</dbReference>
<dbReference type="SMART" id="SM00421">
    <property type="entry name" value="HTH_LUXR"/>
    <property type="match status" value="1"/>
</dbReference>
<evidence type="ECO:0000313" key="7">
    <source>
        <dbReference type="Proteomes" id="UP000315636"/>
    </source>
</evidence>
<dbReference type="InterPro" id="IPR000792">
    <property type="entry name" value="Tscrpt_reg_LuxR_C"/>
</dbReference>
<dbReference type="CDD" id="cd06170">
    <property type="entry name" value="LuxR_C_like"/>
    <property type="match status" value="1"/>
</dbReference>
<evidence type="ECO:0000313" key="6">
    <source>
        <dbReference type="EMBL" id="SMO45731.1"/>
    </source>
</evidence>
<dbReference type="InterPro" id="IPR019734">
    <property type="entry name" value="TPR_rpt"/>
</dbReference>
<dbReference type="Gene3D" id="3.40.50.300">
    <property type="entry name" value="P-loop containing nucleotide triphosphate hydrolases"/>
    <property type="match status" value="1"/>
</dbReference>
<dbReference type="GO" id="GO:0003677">
    <property type="term" value="F:DNA binding"/>
    <property type="evidence" value="ECO:0007669"/>
    <property type="project" value="UniProtKB-KW"/>
</dbReference>
<dbReference type="AlphaFoldDB" id="A0A521BFJ9"/>
<keyword evidence="7" id="KW-1185">Reference proteome</keyword>
<dbReference type="SUPFAM" id="SSF48452">
    <property type="entry name" value="TPR-like"/>
    <property type="match status" value="1"/>
</dbReference>
<dbReference type="InterPro" id="IPR036388">
    <property type="entry name" value="WH-like_DNA-bd_sf"/>
</dbReference>
<dbReference type="Gene3D" id="1.10.10.10">
    <property type="entry name" value="Winged helix-like DNA-binding domain superfamily/Winged helix DNA-binding domain"/>
    <property type="match status" value="1"/>
</dbReference>
<reference evidence="6 7" key="1">
    <citation type="submission" date="2017-05" db="EMBL/GenBank/DDBJ databases">
        <authorList>
            <person name="Varghese N."/>
            <person name="Submissions S."/>
        </authorList>
    </citation>
    <scope>NUCLEOTIDE SEQUENCE [LARGE SCALE GENOMIC DNA]</scope>
    <source>
        <strain evidence="6 7">DSM 45474</strain>
    </source>
</reference>
<dbReference type="SUPFAM" id="SSF46894">
    <property type="entry name" value="C-terminal effector domain of the bipartite response regulators"/>
    <property type="match status" value="1"/>
</dbReference>
<keyword evidence="4" id="KW-0802">TPR repeat</keyword>
<sequence length="886" mass="98764">MNTPILATKLYIPSPRPKMVLRPRLTKRLNDGLHRKLTLISASAGFGKTTLVSEWLHECERPVAWLSLDEGDNDPKRFLTYLCAALRTIGVNIGESVFRILQSPQSPPTESILTTLINEITATPDPFILVLDDYHVIDTKSIDHALTFLLKHLPPQMHIVISTREDPHLPLARLRVQDQLTELRVADLRFTPSEAGDFLHQVMGLNLTPEDTAILATRTEGWIAGLQLAAISIQGHKDINNFITSFTGTHQFILDYLVEEVLQQQPESIQTFLLHTSILDRLCSPLCDAVLREGAKRGGFSPSPSGQETLEHLEHANLFVIPLDNERRWYRYHHLFAELLRQRLHQSLGDKGINELHMRASLWYEDNGLEIEAFHHATAADDVERSARLIEGKGLPLHFRGAVIPVVNWLKSLPTTVLDAKPSLWVMYASALLMVGQLSGVEQKLQAAETALQGAVPGEKTQDLIGHIAAIRATMAVTQHQVETIMTQSHRALEYLHPDNLPVRTATTWALGYAYHLQGDRDAARKAYTEALSISQRIGHIIVTILSTIGLGNLQEADNQLDLATRTYRRALQLAGDPPLPVACEAHLGLARIFYERNDMDAALQHGQQSIQLAEQLENTDRIVACKVFLARLKLAQGDVAGAAAKLAKTEQLARQHHFVSQIPKVAAEQVFTLLHQGHLVAAADLAQRHKLPISQVRVHLAQGDTSTALEVLEPLRQQAEAKGWEDERLKVMVLQAIALHAHGEKDEAVQQLGETLTMAEPGGFIRLFIDEGISMARLLSEAADHGMMPEYIDTLLDAFETEEQKRENKSSSFPNSPVQPLIEPLSERELQVLQLIAQGLSNREIGERLFLALSTVKGHNRRIFGKLQVQRRTEAVARARELGLL</sequence>
<organism evidence="6 7">
    <name type="scientific">Melghirimyces algeriensis</name>
    <dbReference type="NCBI Taxonomy" id="910412"/>
    <lineage>
        <taxon>Bacteria</taxon>
        <taxon>Bacillati</taxon>
        <taxon>Bacillota</taxon>
        <taxon>Bacilli</taxon>
        <taxon>Bacillales</taxon>
        <taxon>Thermoactinomycetaceae</taxon>
        <taxon>Melghirimyces</taxon>
    </lineage>
</organism>
<dbReference type="PROSITE" id="PS50005">
    <property type="entry name" value="TPR"/>
    <property type="match status" value="1"/>
</dbReference>
<gene>
    <name evidence="6" type="ORF">SAMN06264849_10248</name>
</gene>
<dbReference type="InterPro" id="IPR011990">
    <property type="entry name" value="TPR-like_helical_dom_sf"/>
</dbReference>
<protein>
    <submittedName>
        <fullName evidence="6">LuxR family transcriptional regulator, maltose regulon positive regulatory protein</fullName>
    </submittedName>
</protein>
<dbReference type="SMART" id="SM00028">
    <property type="entry name" value="TPR"/>
    <property type="match status" value="3"/>
</dbReference>
<dbReference type="SUPFAM" id="SSF52540">
    <property type="entry name" value="P-loop containing nucleoside triphosphate hydrolases"/>
    <property type="match status" value="1"/>
</dbReference>
<dbReference type="PRINTS" id="PR00038">
    <property type="entry name" value="HTHLUXR"/>
</dbReference>
<evidence type="ECO:0000256" key="4">
    <source>
        <dbReference type="PROSITE-ProRule" id="PRU00339"/>
    </source>
</evidence>
<evidence type="ECO:0000259" key="5">
    <source>
        <dbReference type="PROSITE" id="PS50043"/>
    </source>
</evidence>